<reference evidence="2" key="1">
    <citation type="submission" date="2017-01" db="EMBL/GenBank/DDBJ databases">
        <title>Genome sequence of Rouxiella sp. ERMR1:05.</title>
        <authorList>
            <person name="Kumar R."/>
            <person name="Singh D."/>
            <person name="Kumar S."/>
        </authorList>
    </citation>
    <scope>NUCLEOTIDE SEQUENCE [LARGE SCALE GENOMIC DNA]</scope>
    <source>
        <strain evidence="2">ERMR1:05</strain>
        <plasmid evidence="2">unnamed1</plasmid>
    </source>
</reference>
<dbReference type="EMBL" id="CP019063">
    <property type="protein sequence ID" value="AVF37738.1"/>
    <property type="molecule type" value="Genomic_DNA"/>
</dbReference>
<dbReference type="Gene3D" id="4.10.220.110">
    <property type="match status" value="1"/>
</dbReference>
<dbReference type="KEGG" id="rox:BV494_22815"/>
<dbReference type="SUPFAM" id="SSF69279">
    <property type="entry name" value="Phage tail proteins"/>
    <property type="match status" value="2"/>
</dbReference>
<keyword evidence="1" id="KW-0614">Plasmid</keyword>
<geneLocation type="plasmid" evidence="1 2">
    <name>unnamed1</name>
</geneLocation>
<dbReference type="Pfam" id="PF05954">
    <property type="entry name" value="Phage_GPD"/>
    <property type="match status" value="1"/>
</dbReference>
<sequence>MAINGTRFTFTSGELPEDTFVVINFDLSQSLSTLFCLNVTLASRKPAISFENLLDETATLTVWQGEEVQRRIRGIVTLCEQGDTGKHQTLYQLTVYPEFWRSGQRQNCRSFQNQDIASIFDTLLREMGITTYEMRCRSPHPAREFCVQFMETDFAFISRLAAEEGICFFEDEYIDSNTQNLVFADHCLSMSSIGAIPYNPNTASEADTYCINNFTRGARIRPAKVTTKDYTFTAPRWHGQFENRRVATPYQRTNYEIFDYPGRFKDVQPGTDFANTQLAGWRNDVDFVNGITNSAQLQPGLAFTLADHPRDELNTSWQIVSSQMHLCVPRS</sequence>
<gene>
    <name evidence="1" type="ORF">BV494_22815</name>
</gene>
<protein>
    <recommendedName>
        <fullName evidence="3">Type IV secretion protein Rhs</fullName>
    </recommendedName>
</protein>
<accession>A0A2L1UY19</accession>
<dbReference type="Gene3D" id="2.30.110.50">
    <property type="match status" value="1"/>
</dbReference>
<evidence type="ECO:0008006" key="3">
    <source>
        <dbReference type="Google" id="ProtNLM"/>
    </source>
</evidence>
<dbReference type="InterPro" id="IPR017847">
    <property type="entry name" value="T6SS_RhsGE_Vgr_subset"/>
</dbReference>
<organism evidence="1 2">
    <name type="scientific">Rahnella sikkimica</name>
    <dbReference type="NCBI Taxonomy" id="1805933"/>
    <lineage>
        <taxon>Bacteria</taxon>
        <taxon>Pseudomonadati</taxon>
        <taxon>Pseudomonadota</taxon>
        <taxon>Gammaproteobacteria</taxon>
        <taxon>Enterobacterales</taxon>
        <taxon>Yersiniaceae</taxon>
        <taxon>Rahnella</taxon>
    </lineage>
</organism>
<dbReference type="AlphaFoldDB" id="A0A2L1UY19"/>
<dbReference type="NCBIfam" id="TIGR03361">
    <property type="entry name" value="VI_Rhs_Vgr"/>
    <property type="match status" value="1"/>
</dbReference>
<dbReference type="OrthoDB" id="9762420at2"/>
<dbReference type="NCBIfam" id="TIGR01646">
    <property type="entry name" value="vgr_GE"/>
    <property type="match status" value="1"/>
</dbReference>
<dbReference type="Proteomes" id="UP000239197">
    <property type="component" value="Plasmid unnamed1"/>
</dbReference>
<dbReference type="Gene3D" id="3.55.50.10">
    <property type="entry name" value="Baseplate protein-like domains"/>
    <property type="match status" value="1"/>
</dbReference>
<evidence type="ECO:0000313" key="1">
    <source>
        <dbReference type="EMBL" id="AVF37738.1"/>
    </source>
</evidence>
<keyword evidence="2" id="KW-1185">Reference proteome</keyword>
<dbReference type="InterPro" id="IPR006533">
    <property type="entry name" value="T6SS_Vgr_RhsGE"/>
</dbReference>
<evidence type="ECO:0000313" key="2">
    <source>
        <dbReference type="Proteomes" id="UP000239197"/>
    </source>
</evidence>
<proteinExistence type="predicted"/>
<dbReference type="RefSeq" id="WP_104925076.1">
    <property type="nucleotide sequence ID" value="NZ_CP019063.1"/>
</dbReference>
<name>A0A2L1UY19_9GAMM</name>